<dbReference type="RefSeq" id="WP_122148225.1">
    <property type="nucleotide sequence ID" value="NZ_RFFI01000015.1"/>
</dbReference>
<name>A0A3M2JJZ8_9CELL</name>
<organism evidence="2 3">
    <name type="scientific">Cellulomonas triticagri</name>
    <dbReference type="NCBI Taxonomy" id="2483352"/>
    <lineage>
        <taxon>Bacteria</taxon>
        <taxon>Bacillati</taxon>
        <taxon>Actinomycetota</taxon>
        <taxon>Actinomycetes</taxon>
        <taxon>Micrococcales</taxon>
        <taxon>Cellulomonadaceae</taxon>
        <taxon>Cellulomonas</taxon>
    </lineage>
</organism>
<sequence length="73" mass="8339">MEKVPVTTTQDRHVPDPTRDGESTDEFFARLVAEGRLIPARLPLSAVRLPDHPRRSHEEIDRILIELGYDVAH</sequence>
<reference evidence="2 3" key="1">
    <citation type="submission" date="2018-10" db="EMBL/GenBank/DDBJ databases">
        <title>Isolation, diversity and antifungal activity of actinobacteria from wheat.</title>
        <authorList>
            <person name="Han C."/>
        </authorList>
    </citation>
    <scope>NUCLEOTIDE SEQUENCE [LARGE SCALE GENOMIC DNA]</scope>
    <source>
        <strain evidence="2 3">NEAU-YY56</strain>
    </source>
</reference>
<proteinExistence type="predicted"/>
<keyword evidence="3" id="KW-1185">Reference proteome</keyword>
<accession>A0A3M2JJZ8</accession>
<dbReference type="AlphaFoldDB" id="A0A3M2JJZ8"/>
<evidence type="ECO:0000313" key="2">
    <source>
        <dbReference type="EMBL" id="RMI13444.1"/>
    </source>
</evidence>
<feature type="region of interest" description="Disordered" evidence="1">
    <location>
        <begin position="1"/>
        <end position="23"/>
    </location>
</feature>
<gene>
    <name evidence="2" type="ORF">EBM89_04295</name>
</gene>
<dbReference type="Proteomes" id="UP000269289">
    <property type="component" value="Unassembled WGS sequence"/>
</dbReference>
<comment type="caution">
    <text evidence="2">The sequence shown here is derived from an EMBL/GenBank/DDBJ whole genome shotgun (WGS) entry which is preliminary data.</text>
</comment>
<dbReference type="EMBL" id="RFFI01000015">
    <property type="protein sequence ID" value="RMI13444.1"/>
    <property type="molecule type" value="Genomic_DNA"/>
</dbReference>
<evidence type="ECO:0000313" key="3">
    <source>
        <dbReference type="Proteomes" id="UP000269289"/>
    </source>
</evidence>
<protein>
    <submittedName>
        <fullName evidence="2">Uncharacterized protein</fullName>
    </submittedName>
</protein>
<evidence type="ECO:0000256" key="1">
    <source>
        <dbReference type="SAM" id="MobiDB-lite"/>
    </source>
</evidence>
<feature type="compositionally biased region" description="Basic and acidic residues" evidence="1">
    <location>
        <begin position="10"/>
        <end position="22"/>
    </location>
</feature>